<feature type="compositionally biased region" description="Polar residues" evidence="1">
    <location>
        <begin position="146"/>
        <end position="160"/>
    </location>
</feature>
<feature type="compositionally biased region" description="Basic residues" evidence="1">
    <location>
        <begin position="88"/>
        <end position="100"/>
    </location>
</feature>
<reference evidence="2" key="1">
    <citation type="submission" date="2020-05" db="EMBL/GenBank/DDBJ databases">
        <title>WGS assembly of Panicum virgatum.</title>
        <authorList>
            <person name="Lovell J.T."/>
            <person name="Jenkins J."/>
            <person name="Shu S."/>
            <person name="Juenger T.E."/>
            <person name="Schmutz J."/>
        </authorList>
    </citation>
    <scope>NUCLEOTIDE SEQUENCE</scope>
    <source>
        <strain evidence="2">AP13</strain>
    </source>
</reference>
<feature type="region of interest" description="Disordered" evidence="1">
    <location>
        <begin position="67"/>
        <end position="100"/>
    </location>
</feature>
<comment type="caution">
    <text evidence="2">The sequence shown here is derived from an EMBL/GenBank/DDBJ whole genome shotgun (WGS) entry which is preliminary data.</text>
</comment>
<organism evidence="2 3">
    <name type="scientific">Panicum virgatum</name>
    <name type="common">Blackwell switchgrass</name>
    <dbReference type="NCBI Taxonomy" id="38727"/>
    <lineage>
        <taxon>Eukaryota</taxon>
        <taxon>Viridiplantae</taxon>
        <taxon>Streptophyta</taxon>
        <taxon>Embryophyta</taxon>
        <taxon>Tracheophyta</taxon>
        <taxon>Spermatophyta</taxon>
        <taxon>Magnoliopsida</taxon>
        <taxon>Liliopsida</taxon>
        <taxon>Poales</taxon>
        <taxon>Poaceae</taxon>
        <taxon>PACMAD clade</taxon>
        <taxon>Panicoideae</taxon>
        <taxon>Panicodae</taxon>
        <taxon>Paniceae</taxon>
        <taxon>Panicinae</taxon>
        <taxon>Panicum</taxon>
        <taxon>Panicum sect. Hiantes</taxon>
    </lineage>
</organism>
<accession>A0A8T0TFP9</accession>
<dbReference type="EMBL" id="CM029044">
    <property type="protein sequence ID" value="KAG2606839.1"/>
    <property type="molecule type" value="Genomic_DNA"/>
</dbReference>
<name>A0A8T0TFP9_PANVG</name>
<protein>
    <submittedName>
        <fullName evidence="2">Uncharacterized protein</fullName>
    </submittedName>
</protein>
<dbReference type="Proteomes" id="UP000823388">
    <property type="component" value="Chromosome 4N"/>
</dbReference>
<feature type="region of interest" description="Disordered" evidence="1">
    <location>
        <begin position="121"/>
        <end position="160"/>
    </location>
</feature>
<feature type="compositionally biased region" description="Basic and acidic residues" evidence="1">
    <location>
        <begin position="69"/>
        <end position="81"/>
    </location>
</feature>
<evidence type="ECO:0000313" key="3">
    <source>
        <dbReference type="Proteomes" id="UP000823388"/>
    </source>
</evidence>
<evidence type="ECO:0000313" key="2">
    <source>
        <dbReference type="EMBL" id="KAG2606839.1"/>
    </source>
</evidence>
<evidence type="ECO:0000256" key="1">
    <source>
        <dbReference type="SAM" id="MobiDB-lite"/>
    </source>
</evidence>
<keyword evidence="3" id="KW-1185">Reference proteome</keyword>
<sequence length="160" mass="18093">MVAELRRIKSELRKIPEMNTNLTSEIDSYTNNEDPRQITDRHTSTSLICNGTRSTADYEVPTLIVQQKDFPDSGKDTDLFKNPDVVPRKGRPKTMQKSRRLVPYGEIVRTKKQITCSTCGSHEHNRATCTKVPGEGGAVKKKASTTKKNSQSNTNYKQHR</sequence>
<dbReference type="AlphaFoldDB" id="A0A8T0TFP9"/>
<gene>
    <name evidence="2" type="ORF">PVAP13_4NG164244</name>
</gene>
<proteinExistence type="predicted"/>